<dbReference type="AlphaFoldDB" id="A0A1H8B6N6"/>
<accession>A0A1H8B6N6</accession>
<gene>
    <name evidence="2" type="ORF">SAMN05192583_1204</name>
</gene>
<evidence type="ECO:0000256" key="1">
    <source>
        <dbReference type="SAM" id="Phobius"/>
    </source>
</evidence>
<keyword evidence="3" id="KW-1185">Reference proteome</keyword>
<reference evidence="3" key="1">
    <citation type="submission" date="2016-10" db="EMBL/GenBank/DDBJ databases">
        <authorList>
            <person name="Varghese N."/>
            <person name="Submissions S."/>
        </authorList>
    </citation>
    <scope>NUCLEOTIDE SEQUENCE [LARGE SCALE GENOMIC DNA]</scope>
    <source>
        <strain evidence="3">S6-262</strain>
    </source>
</reference>
<name>A0A1H8B6N6_9SPHN</name>
<sequence length="57" mass="6543">MIVFMVAFTYGSFRFGDIGNDLTALVVFCLMAVSPLAVWRYCLKRSKAWLRSERSAF</sequence>
<keyword evidence="1" id="KW-1133">Transmembrane helix</keyword>
<keyword evidence="1" id="KW-0812">Transmembrane</keyword>
<proteinExistence type="predicted"/>
<evidence type="ECO:0000313" key="2">
    <source>
        <dbReference type="EMBL" id="SEM77979.1"/>
    </source>
</evidence>
<evidence type="ECO:0000313" key="3">
    <source>
        <dbReference type="Proteomes" id="UP000199206"/>
    </source>
</evidence>
<organism evidence="2 3">
    <name type="scientific">Sphingomonas gellani</name>
    <dbReference type="NCBI Taxonomy" id="1166340"/>
    <lineage>
        <taxon>Bacteria</taxon>
        <taxon>Pseudomonadati</taxon>
        <taxon>Pseudomonadota</taxon>
        <taxon>Alphaproteobacteria</taxon>
        <taxon>Sphingomonadales</taxon>
        <taxon>Sphingomonadaceae</taxon>
        <taxon>Sphingomonas</taxon>
    </lineage>
</organism>
<keyword evidence="1" id="KW-0472">Membrane</keyword>
<protein>
    <submittedName>
        <fullName evidence="2">Uncharacterized protein</fullName>
    </submittedName>
</protein>
<feature type="transmembrane region" description="Helical" evidence="1">
    <location>
        <begin position="22"/>
        <end position="43"/>
    </location>
</feature>
<dbReference type="EMBL" id="FOCF01000002">
    <property type="protein sequence ID" value="SEM77979.1"/>
    <property type="molecule type" value="Genomic_DNA"/>
</dbReference>
<dbReference type="Proteomes" id="UP000199206">
    <property type="component" value="Unassembled WGS sequence"/>
</dbReference>